<organism evidence="6 7">
    <name type="scientific">Urochloa decumbens</name>
    <dbReference type="NCBI Taxonomy" id="240449"/>
    <lineage>
        <taxon>Eukaryota</taxon>
        <taxon>Viridiplantae</taxon>
        <taxon>Streptophyta</taxon>
        <taxon>Embryophyta</taxon>
        <taxon>Tracheophyta</taxon>
        <taxon>Spermatophyta</taxon>
        <taxon>Magnoliopsida</taxon>
        <taxon>Liliopsida</taxon>
        <taxon>Poales</taxon>
        <taxon>Poaceae</taxon>
        <taxon>PACMAD clade</taxon>
        <taxon>Panicoideae</taxon>
        <taxon>Panicodae</taxon>
        <taxon>Paniceae</taxon>
        <taxon>Melinidinae</taxon>
        <taxon>Urochloa</taxon>
    </lineage>
</organism>
<dbReference type="InterPro" id="IPR053211">
    <property type="entry name" value="DNA_repair-toleration"/>
</dbReference>
<keyword evidence="2 4" id="KW-0732">Signal</keyword>
<evidence type="ECO:0000256" key="1">
    <source>
        <dbReference type="ARBA" id="ARBA00022614"/>
    </source>
</evidence>
<sequence length="118" mass="13113">MLVTLLLLLQLRHGICNVHGSTVHANSSDMLSLLDFKKSITSDPKGALSSWNTTTHFCLWNGVTCSSKHPWRVMKLDLGSYGLSGSLSPSLGNLTLIEELRPCLDTKYFWSFEGIPQF</sequence>
<feature type="signal peptide" evidence="4">
    <location>
        <begin position="1"/>
        <end position="20"/>
    </location>
</feature>
<evidence type="ECO:0000259" key="5">
    <source>
        <dbReference type="Pfam" id="PF08263"/>
    </source>
</evidence>
<reference evidence="6 7" key="2">
    <citation type="submission" date="2024-10" db="EMBL/GenBank/DDBJ databases">
        <authorList>
            <person name="Ryan C."/>
        </authorList>
    </citation>
    <scope>NUCLEOTIDE SEQUENCE [LARGE SCALE GENOMIC DNA]</scope>
</reference>
<dbReference type="PANTHER" id="PTHR48060">
    <property type="entry name" value="DNA DAMAGE-REPAIR/TOLERATION PROTEIN DRT100"/>
    <property type="match status" value="1"/>
</dbReference>
<protein>
    <recommendedName>
        <fullName evidence="5">Leucine-rich repeat-containing N-terminal plant-type domain-containing protein</fullName>
    </recommendedName>
</protein>
<proteinExistence type="predicted"/>
<dbReference type="Proteomes" id="UP001497457">
    <property type="component" value="Chromosome 34rd"/>
</dbReference>
<dbReference type="PANTHER" id="PTHR48060:SF21">
    <property type="entry name" value="L DOMAIN-LIKE PROTEIN"/>
    <property type="match status" value="1"/>
</dbReference>
<keyword evidence="1" id="KW-0433">Leucine-rich repeat</keyword>
<dbReference type="Pfam" id="PF08263">
    <property type="entry name" value="LRRNT_2"/>
    <property type="match status" value="1"/>
</dbReference>
<dbReference type="Gene3D" id="3.80.10.10">
    <property type="entry name" value="Ribonuclease Inhibitor"/>
    <property type="match status" value="1"/>
</dbReference>
<dbReference type="InterPro" id="IPR032675">
    <property type="entry name" value="LRR_dom_sf"/>
</dbReference>
<evidence type="ECO:0000313" key="6">
    <source>
        <dbReference type="EMBL" id="CAL5043526.1"/>
    </source>
</evidence>
<dbReference type="AlphaFoldDB" id="A0ABC9DT14"/>
<gene>
    <name evidence="6" type="ORF">URODEC1_LOCUS87760</name>
</gene>
<feature type="chain" id="PRO_5044831161" description="Leucine-rich repeat-containing N-terminal plant-type domain-containing protein" evidence="4">
    <location>
        <begin position="21"/>
        <end position="118"/>
    </location>
</feature>
<evidence type="ECO:0000256" key="2">
    <source>
        <dbReference type="ARBA" id="ARBA00022729"/>
    </source>
</evidence>
<keyword evidence="7" id="KW-1185">Reference proteome</keyword>
<dbReference type="SUPFAM" id="SSF52058">
    <property type="entry name" value="L domain-like"/>
    <property type="match status" value="1"/>
</dbReference>
<evidence type="ECO:0000256" key="3">
    <source>
        <dbReference type="ARBA" id="ARBA00022737"/>
    </source>
</evidence>
<evidence type="ECO:0000313" key="7">
    <source>
        <dbReference type="Proteomes" id="UP001497457"/>
    </source>
</evidence>
<accession>A0ABC9DT14</accession>
<keyword evidence="3" id="KW-0677">Repeat</keyword>
<dbReference type="EMBL" id="OZ075144">
    <property type="protein sequence ID" value="CAL5043526.1"/>
    <property type="molecule type" value="Genomic_DNA"/>
</dbReference>
<name>A0ABC9DT14_9POAL</name>
<reference evidence="7" key="1">
    <citation type="submission" date="2024-06" db="EMBL/GenBank/DDBJ databases">
        <authorList>
            <person name="Ryan C."/>
        </authorList>
    </citation>
    <scope>NUCLEOTIDE SEQUENCE [LARGE SCALE GENOMIC DNA]</scope>
</reference>
<feature type="domain" description="Leucine-rich repeat-containing N-terminal plant-type" evidence="5">
    <location>
        <begin position="27"/>
        <end position="66"/>
    </location>
</feature>
<evidence type="ECO:0000256" key="4">
    <source>
        <dbReference type="SAM" id="SignalP"/>
    </source>
</evidence>
<dbReference type="InterPro" id="IPR013210">
    <property type="entry name" value="LRR_N_plant-typ"/>
</dbReference>